<gene>
    <name evidence="1" type="ORF">KTT_24540</name>
</gene>
<sequence>MAEVLQALEQAVEIIVVAQEKANEARSLSHLDHIATHNTVVTPALDGGIAVLRFPQ</sequence>
<dbReference type="AlphaFoldDB" id="A0A402A0I4"/>
<accession>A0A402A0I4</accession>
<evidence type="ECO:0000313" key="2">
    <source>
        <dbReference type="Proteomes" id="UP000287352"/>
    </source>
</evidence>
<dbReference type="EMBL" id="BIFR01000001">
    <property type="protein sequence ID" value="GCE12595.1"/>
    <property type="molecule type" value="Genomic_DNA"/>
</dbReference>
<protein>
    <submittedName>
        <fullName evidence="1">Uncharacterized protein</fullName>
    </submittedName>
</protein>
<proteinExistence type="predicted"/>
<keyword evidence="2" id="KW-1185">Reference proteome</keyword>
<evidence type="ECO:0000313" key="1">
    <source>
        <dbReference type="EMBL" id="GCE12595.1"/>
    </source>
</evidence>
<organism evidence="1 2">
    <name type="scientific">Tengunoibacter tsumagoiensis</name>
    <dbReference type="NCBI Taxonomy" id="2014871"/>
    <lineage>
        <taxon>Bacteria</taxon>
        <taxon>Bacillati</taxon>
        <taxon>Chloroflexota</taxon>
        <taxon>Ktedonobacteria</taxon>
        <taxon>Ktedonobacterales</taxon>
        <taxon>Dictyobacteraceae</taxon>
        <taxon>Tengunoibacter</taxon>
    </lineage>
</organism>
<comment type="caution">
    <text evidence="1">The sequence shown here is derived from an EMBL/GenBank/DDBJ whole genome shotgun (WGS) entry which is preliminary data.</text>
</comment>
<name>A0A402A0I4_9CHLR</name>
<dbReference type="Proteomes" id="UP000287352">
    <property type="component" value="Unassembled WGS sequence"/>
</dbReference>
<reference evidence="2" key="1">
    <citation type="submission" date="2018-12" db="EMBL/GenBank/DDBJ databases">
        <title>Tengunoibacter tsumagoiensis gen. nov., sp. nov., Dictyobacter kobayashii sp. nov., D. alpinus sp. nov., and D. joshuensis sp. nov. and description of Dictyobacteraceae fam. nov. within the order Ktedonobacterales isolated from Tengu-no-mugimeshi.</title>
        <authorList>
            <person name="Wang C.M."/>
            <person name="Zheng Y."/>
            <person name="Sakai Y."/>
            <person name="Toyoda A."/>
            <person name="Minakuchi Y."/>
            <person name="Abe K."/>
            <person name="Yokota A."/>
            <person name="Yabe S."/>
        </authorList>
    </citation>
    <scope>NUCLEOTIDE SEQUENCE [LARGE SCALE GENOMIC DNA]</scope>
    <source>
        <strain evidence="2">Uno3</strain>
    </source>
</reference>